<gene>
    <name evidence="5" type="ORF">KUTeg_003550</name>
</gene>
<dbReference type="InterPro" id="IPR011990">
    <property type="entry name" value="TPR-like_helical_dom_sf"/>
</dbReference>
<reference evidence="5 6" key="1">
    <citation type="submission" date="2022-12" db="EMBL/GenBank/DDBJ databases">
        <title>Chromosome-level genome of Tegillarca granosa.</title>
        <authorList>
            <person name="Kim J."/>
        </authorList>
    </citation>
    <scope>NUCLEOTIDE SEQUENCE [LARGE SCALE GENOMIC DNA]</scope>
    <source>
        <strain evidence="5">Teg-2019</strain>
        <tissue evidence="5">Adductor muscle</tissue>
    </source>
</reference>
<dbReference type="Gene3D" id="1.25.40.10">
    <property type="entry name" value="Tetratricopeptide repeat domain"/>
    <property type="match status" value="3"/>
</dbReference>
<feature type="region of interest" description="Disordered" evidence="3">
    <location>
        <begin position="529"/>
        <end position="553"/>
    </location>
</feature>
<dbReference type="PANTHER" id="PTHR47447">
    <property type="entry name" value="OS03G0856100 PROTEIN"/>
    <property type="match status" value="1"/>
</dbReference>
<protein>
    <recommendedName>
        <fullName evidence="4">PROP1-like PPR domain-containing protein</fullName>
    </recommendedName>
</protein>
<evidence type="ECO:0000313" key="6">
    <source>
        <dbReference type="Proteomes" id="UP001217089"/>
    </source>
</evidence>
<keyword evidence="1" id="KW-0677">Repeat</keyword>
<dbReference type="EMBL" id="JARBDR010000214">
    <property type="protein sequence ID" value="KAJ8318459.1"/>
    <property type="molecule type" value="Genomic_DNA"/>
</dbReference>
<keyword evidence="6" id="KW-1185">Reference proteome</keyword>
<dbReference type="PANTHER" id="PTHR47447:SF17">
    <property type="entry name" value="OS12G0638900 PROTEIN"/>
    <property type="match status" value="1"/>
</dbReference>
<dbReference type="Pfam" id="PF17177">
    <property type="entry name" value="PPR_long"/>
    <property type="match status" value="1"/>
</dbReference>
<proteinExistence type="predicted"/>
<sequence>MTNCQILKMFHVGRNLTLTYSVVTVLRQRINHRVWSGSMLGYIRANAYQCNFEHGDRSKEELAFRKEKHSFGRNRIKGELLMEKKLTKRVLTESLIKENEDFKDNFEVLSEEDSFGTLSVDSFKSRGIERFKTIGRKGDREEKESINKIKGRESFRRVETKIDENIGIKSQTKTRQKLETESVSDERKSVKGKYSSNTKLKNDTHKEKQQQHKTHGQTFIDKKQNQGIIGPETRKYNKTENRTASKTDQKHSKQTNKKFSESFGTLNLDNEIKLLTYEEEKSMVSAEEDDEFEKPHQRLLFSRHGHNHMFYARKIMKMDRQGKVSEAISLLEDQMLVEDRVKPSAHEFTLVIGICGRVGYTSKAFSLFNKMKKMALQPEDPTYTALFNACANSPLKGDGLKRAENLRELMAIKGYTPNLVTYKAMMKAFAYCGDMKTAFLIADEASRKFRLDEEFFCHLLFSAVSDKEAGFRHAIQIWRMMRKKGIRPNIYHYNLLLRAVGKCGIGDQDFLKDLIPTAETTDTSLQITSGESVDKTSHMTPSKGIDTSSQTKLLSDKKDTSSTSVVSLEESNLEWWQYDIKTCKPKINVQLAYLPQKLAVNIPDILNPKEKYTQVASLKEIKTREDRMMLLGGMGGYLKRMKADDVIANILTYNQLLEVIPNTEEAEQELFDSMKIANVKPDIDIFNLLILRRFLRKDYLKLWEVRELIKENKLTCSMTTYKFLAHGCRNIEWAEKFLKDMEEAGFEPDIKVMISLLDASYLKFQYKKFLLHQMEKYNIQPDKIFLEMVEKHVIRARKELSTQKGDILLAKQFTKFRHFYDDWLKRMEIQQEKHPWHSFSKEKNQESSFIEM</sequence>
<dbReference type="PROSITE" id="PS51375">
    <property type="entry name" value="PPR"/>
    <property type="match status" value="1"/>
</dbReference>
<accession>A0ABQ9FMF7</accession>
<evidence type="ECO:0000259" key="4">
    <source>
        <dbReference type="Pfam" id="PF17177"/>
    </source>
</evidence>
<evidence type="ECO:0000256" key="2">
    <source>
        <dbReference type="PROSITE-ProRule" id="PRU00708"/>
    </source>
</evidence>
<feature type="compositionally biased region" description="Basic and acidic residues" evidence="3">
    <location>
        <begin position="200"/>
        <end position="210"/>
    </location>
</feature>
<dbReference type="InterPro" id="IPR033443">
    <property type="entry name" value="PROP1-like_PPR_dom"/>
</dbReference>
<comment type="caution">
    <text evidence="5">The sequence shown here is derived from an EMBL/GenBank/DDBJ whole genome shotgun (WGS) entry which is preliminary data.</text>
</comment>
<feature type="repeat" description="PPR" evidence="2">
    <location>
        <begin position="344"/>
        <end position="378"/>
    </location>
</feature>
<dbReference type="Proteomes" id="UP001217089">
    <property type="component" value="Unassembled WGS sequence"/>
</dbReference>
<organism evidence="5 6">
    <name type="scientific">Tegillarca granosa</name>
    <name type="common">Malaysian cockle</name>
    <name type="synonym">Anadara granosa</name>
    <dbReference type="NCBI Taxonomy" id="220873"/>
    <lineage>
        <taxon>Eukaryota</taxon>
        <taxon>Metazoa</taxon>
        <taxon>Spiralia</taxon>
        <taxon>Lophotrochozoa</taxon>
        <taxon>Mollusca</taxon>
        <taxon>Bivalvia</taxon>
        <taxon>Autobranchia</taxon>
        <taxon>Pteriomorphia</taxon>
        <taxon>Arcoida</taxon>
        <taxon>Arcoidea</taxon>
        <taxon>Arcidae</taxon>
        <taxon>Tegillarca</taxon>
    </lineage>
</organism>
<evidence type="ECO:0000256" key="1">
    <source>
        <dbReference type="ARBA" id="ARBA00022737"/>
    </source>
</evidence>
<evidence type="ECO:0000313" key="5">
    <source>
        <dbReference type="EMBL" id="KAJ8318459.1"/>
    </source>
</evidence>
<evidence type="ECO:0000256" key="3">
    <source>
        <dbReference type="SAM" id="MobiDB-lite"/>
    </source>
</evidence>
<feature type="region of interest" description="Disordered" evidence="3">
    <location>
        <begin position="172"/>
        <end position="258"/>
    </location>
</feature>
<feature type="domain" description="PROP1-like PPR" evidence="4">
    <location>
        <begin position="311"/>
        <end position="444"/>
    </location>
</feature>
<dbReference type="InterPro" id="IPR002885">
    <property type="entry name" value="PPR_rpt"/>
</dbReference>
<dbReference type="Pfam" id="PF13812">
    <property type="entry name" value="PPR_3"/>
    <property type="match status" value="2"/>
</dbReference>
<feature type="compositionally biased region" description="Basic and acidic residues" evidence="3">
    <location>
        <begin position="232"/>
        <end position="251"/>
    </location>
</feature>
<feature type="compositionally biased region" description="Basic and acidic residues" evidence="3">
    <location>
        <begin position="176"/>
        <end position="189"/>
    </location>
</feature>
<name>A0ABQ9FMF7_TEGGR</name>